<comment type="subunit">
    <text evidence="4">The methyltransferase is composed of M and S polypeptides.</text>
</comment>
<keyword evidence="6" id="KW-0378">Hydrolase</keyword>
<keyword evidence="6" id="KW-0540">Nuclease</keyword>
<dbReference type="Pfam" id="PF01420">
    <property type="entry name" value="Methylase_S"/>
    <property type="match status" value="1"/>
</dbReference>
<dbReference type="GO" id="GO:0016787">
    <property type="term" value="F:hydrolase activity"/>
    <property type="evidence" value="ECO:0007669"/>
    <property type="project" value="UniProtKB-KW"/>
</dbReference>
<evidence type="ECO:0000313" key="7">
    <source>
        <dbReference type="Proteomes" id="UP001179842"/>
    </source>
</evidence>
<dbReference type="Gene3D" id="3.90.220.20">
    <property type="entry name" value="DNA methylase specificity domains"/>
    <property type="match status" value="1"/>
</dbReference>
<evidence type="ECO:0000259" key="5">
    <source>
        <dbReference type="Pfam" id="PF01420"/>
    </source>
</evidence>
<proteinExistence type="inferred from homology"/>
<comment type="similarity">
    <text evidence="1">Belongs to the type-I restriction system S methylase family.</text>
</comment>
<keyword evidence="3" id="KW-0238">DNA-binding</keyword>
<name>A0ABY8LSS4_9BACT</name>
<evidence type="ECO:0000256" key="3">
    <source>
        <dbReference type="ARBA" id="ARBA00023125"/>
    </source>
</evidence>
<protein>
    <submittedName>
        <fullName evidence="6">Restriction endonuclease subunit S</fullName>
        <ecNumber evidence="6">3.1.21.-</ecNumber>
    </submittedName>
</protein>
<dbReference type="PANTHER" id="PTHR43140">
    <property type="entry name" value="TYPE-1 RESTRICTION ENZYME ECOKI SPECIFICITY PROTEIN"/>
    <property type="match status" value="1"/>
</dbReference>
<dbReference type="GO" id="GO:0004519">
    <property type="term" value="F:endonuclease activity"/>
    <property type="evidence" value="ECO:0007669"/>
    <property type="project" value="UniProtKB-KW"/>
</dbReference>
<dbReference type="EC" id="3.1.21.-" evidence="6"/>
<evidence type="ECO:0000256" key="4">
    <source>
        <dbReference type="ARBA" id="ARBA00038652"/>
    </source>
</evidence>
<dbReference type="Proteomes" id="UP001179842">
    <property type="component" value="Chromosome"/>
</dbReference>
<dbReference type="InterPro" id="IPR000055">
    <property type="entry name" value="Restrct_endonuc_typeI_TRD"/>
</dbReference>
<dbReference type="EMBL" id="CP122979">
    <property type="protein sequence ID" value="WGI36305.1"/>
    <property type="molecule type" value="Genomic_DNA"/>
</dbReference>
<dbReference type="RefSeq" id="WP_280101606.1">
    <property type="nucleotide sequence ID" value="NZ_CP122979.1"/>
</dbReference>
<keyword evidence="2" id="KW-0680">Restriction system</keyword>
<dbReference type="SUPFAM" id="SSF116734">
    <property type="entry name" value="DNA methylase specificity domain"/>
    <property type="match status" value="1"/>
</dbReference>
<keyword evidence="7" id="KW-1185">Reference proteome</keyword>
<sequence>MNKFMQLLKNEKVEWKTIGEISEVLSGKKGAKYFNIKENGKFPLYSGKVKNNGEFGRIDEYDFDGRYITFTIVGDAGVFFLRNGKFSITDNCGLLYSKNNFVLTEFIGLYLQNFGKKYVKKEATRESLTTGIVKKIKIPIPSLKTQEKIVQILDKLSNLKNELNQKLKIELNSRIKQYEYYRDKLLSEEYLNKITYNLTHDTHTHTHTAKS</sequence>
<dbReference type="PANTHER" id="PTHR43140:SF1">
    <property type="entry name" value="TYPE I RESTRICTION ENZYME ECOKI SPECIFICITY SUBUNIT"/>
    <property type="match status" value="1"/>
</dbReference>
<organism evidence="6 7">
    <name type="scientific">Mesomycoplasma lagogenitalium</name>
    <dbReference type="NCBI Taxonomy" id="171286"/>
    <lineage>
        <taxon>Bacteria</taxon>
        <taxon>Bacillati</taxon>
        <taxon>Mycoplasmatota</taxon>
        <taxon>Mycoplasmoidales</taxon>
        <taxon>Metamycoplasmataceae</taxon>
        <taxon>Mesomycoplasma</taxon>
    </lineage>
</organism>
<evidence type="ECO:0000256" key="2">
    <source>
        <dbReference type="ARBA" id="ARBA00022747"/>
    </source>
</evidence>
<gene>
    <name evidence="6" type="ORF">QEG99_02395</name>
</gene>
<accession>A0ABY8LSS4</accession>
<dbReference type="InterPro" id="IPR044946">
    <property type="entry name" value="Restrct_endonuc_typeI_TRD_sf"/>
</dbReference>
<keyword evidence="6" id="KW-0255">Endonuclease</keyword>
<dbReference type="CDD" id="cd17255">
    <property type="entry name" value="RMtype1_S_Fco49512ORF2615P-TRD2-CR2_like"/>
    <property type="match status" value="1"/>
</dbReference>
<dbReference type="InterPro" id="IPR051212">
    <property type="entry name" value="Type-I_RE_S_subunit"/>
</dbReference>
<evidence type="ECO:0000256" key="1">
    <source>
        <dbReference type="ARBA" id="ARBA00010923"/>
    </source>
</evidence>
<evidence type="ECO:0000313" key="6">
    <source>
        <dbReference type="EMBL" id="WGI36305.1"/>
    </source>
</evidence>
<reference evidence="6" key="1">
    <citation type="submission" date="2023-04" db="EMBL/GenBank/DDBJ databases">
        <title>Completed genome of Mycoplasma lagogenitalium type strain 12MS.</title>
        <authorList>
            <person name="Spergser J."/>
        </authorList>
    </citation>
    <scope>NUCLEOTIDE SEQUENCE</scope>
    <source>
        <strain evidence="6">12MS</strain>
    </source>
</reference>
<feature type="domain" description="Type I restriction modification DNA specificity" evidence="5">
    <location>
        <begin position="11"/>
        <end position="172"/>
    </location>
</feature>